<feature type="non-terminal residue" evidence="2">
    <location>
        <position position="455"/>
    </location>
</feature>
<dbReference type="AlphaFoldDB" id="A0A9P8Q9M1"/>
<accession>A0A9P8Q9M1</accession>
<dbReference type="InterPro" id="IPR051553">
    <property type="entry name" value="Ran_GTPase-activating"/>
</dbReference>
<dbReference type="EMBL" id="JAEUBG010001186">
    <property type="protein sequence ID" value="KAH3686858.1"/>
    <property type="molecule type" value="Genomic_DNA"/>
</dbReference>
<dbReference type="GO" id="GO:0005737">
    <property type="term" value="C:cytoplasm"/>
    <property type="evidence" value="ECO:0007669"/>
    <property type="project" value="TreeGrafter"/>
</dbReference>
<evidence type="ECO:0000313" key="2">
    <source>
        <dbReference type="EMBL" id="KAH3686858.1"/>
    </source>
</evidence>
<gene>
    <name evidence="2" type="ORF">WICPIJ_002185</name>
</gene>
<name>A0A9P8Q9M1_WICPI</name>
<protein>
    <submittedName>
        <fullName evidence="2">Uncharacterized protein</fullName>
    </submittedName>
</protein>
<dbReference type="OrthoDB" id="61110at2759"/>
<feature type="region of interest" description="Disordered" evidence="1">
    <location>
        <begin position="55"/>
        <end position="87"/>
    </location>
</feature>
<dbReference type="GO" id="GO:0005085">
    <property type="term" value="F:guanyl-nucleotide exchange factor activity"/>
    <property type="evidence" value="ECO:0007669"/>
    <property type="project" value="TreeGrafter"/>
</dbReference>
<dbReference type="Proteomes" id="UP000774326">
    <property type="component" value="Unassembled WGS sequence"/>
</dbReference>
<reference evidence="2" key="1">
    <citation type="journal article" date="2021" name="Open Biol.">
        <title>Shared evolutionary footprints suggest mitochondrial oxidative damage underlies multiple complex I losses in fungi.</title>
        <authorList>
            <person name="Schikora-Tamarit M.A."/>
            <person name="Marcet-Houben M."/>
            <person name="Nosek J."/>
            <person name="Gabaldon T."/>
        </authorList>
    </citation>
    <scope>NUCLEOTIDE SEQUENCE</scope>
    <source>
        <strain evidence="2">CBS2887</strain>
    </source>
</reference>
<dbReference type="Gene3D" id="2.130.10.30">
    <property type="entry name" value="Regulator of chromosome condensation 1/beta-lactamase-inhibitor protein II"/>
    <property type="match status" value="2"/>
</dbReference>
<evidence type="ECO:0000313" key="3">
    <source>
        <dbReference type="Proteomes" id="UP000774326"/>
    </source>
</evidence>
<dbReference type="InterPro" id="IPR009091">
    <property type="entry name" value="RCC1/BLIP-II"/>
</dbReference>
<organism evidence="2 3">
    <name type="scientific">Wickerhamomyces pijperi</name>
    <name type="common">Yeast</name>
    <name type="synonym">Pichia pijperi</name>
    <dbReference type="NCBI Taxonomy" id="599730"/>
    <lineage>
        <taxon>Eukaryota</taxon>
        <taxon>Fungi</taxon>
        <taxon>Dikarya</taxon>
        <taxon>Ascomycota</taxon>
        <taxon>Saccharomycotina</taxon>
        <taxon>Saccharomycetes</taxon>
        <taxon>Phaffomycetales</taxon>
        <taxon>Wickerhamomycetaceae</taxon>
        <taxon>Wickerhamomyces</taxon>
    </lineage>
</organism>
<comment type="caution">
    <text evidence="2">The sequence shown here is derived from an EMBL/GenBank/DDBJ whole genome shotgun (WGS) entry which is preliminary data.</text>
</comment>
<dbReference type="PANTHER" id="PTHR45982">
    <property type="entry name" value="REGULATOR OF CHROMOSOME CONDENSATION"/>
    <property type="match status" value="1"/>
</dbReference>
<dbReference type="PANTHER" id="PTHR45982:SF6">
    <property type="entry name" value="SCF-ASSOCIATED FACTOR 1"/>
    <property type="match status" value="1"/>
</dbReference>
<reference evidence="2" key="2">
    <citation type="submission" date="2021-01" db="EMBL/GenBank/DDBJ databases">
        <authorList>
            <person name="Schikora-Tamarit M.A."/>
        </authorList>
    </citation>
    <scope>NUCLEOTIDE SEQUENCE</scope>
    <source>
        <strain evidence="2">CBS2887</strain>
    </source>
</reference>
<sequence>YHQGHLGAPGPTLNDYNKFQLKNNSHHRFNPHTEINFFPLDVGRRGGVLNIIPDPGARPTPMPQTMTPSSPFITNEPSNPHPSHDLKPSNKFLKSEYTTRDSMKFVSVSSGRTHFIALDNAGNLWSWDRSEFGVKIKFESFEPATKGLDLFKDLGCKILKICAGWGYSVAYLYNYGLVYWTQRDPLREFSEDEEEAKAHFVVIPETRIDPTADRVNQQQHKRVVDFLALENRIIYITQDGKLWATELSSTNTSQPLTTFQNELITASEWTGCKFTRLTGVFQSFAVFSDTDYVFIGDSSVKPDTKPLMIPELQQRKCIDVRFGDHHKLALLSNGTILSWGLQLSNCGCLGLGATEGVVAEGVGKITDSHNSVLLVEKPTEIPLPEGKRAIAIAAAGWQTFNTFSKNLTDGIDPPSLMNKGSLCHSLVTSSLRIWNASLDGSPNHGSASWINLMVT</sequence>
<keyword evidence="3" id="KW-1185">Reference proteome</keyword>
<dbReference type="SUPFAM" id="SSF50985">
    <property type="entry name" value="RCC1/BLIP-II"/>
    <property type="match status" value="1"/>
</dbReference>
<proteinExistence type="predicted"/>
<evidence type="ECO:0000256" key="1">
    <source>
        <dbReference type="SAM" id="MobiDB-lite"/>
    </source>
</evidence>